<feature type="transmembrane region" description="Helical" evidence="8">
    <location>
        <begin position="82"/>
        <end position="108"/>
    </location>
</feature>
<sequence>MNKQESISSLQMSMLFLFFMTGSSIVVVPAPLTNLGGNGAWISLIIAAAMGILLLAGILYLHRKYPELSLIGQSRALLGHTLTLILLIPLTCVMFWNIAGIVIEIGTFFKNTMLKETPTYAVNSLFFVTIALTALAGIEVMARMAAVLLTLMFAFIILIWLLVGSLYHPEYLLPVLPDGIGPILNAAYVVYGFPYSELIVFAVILPFVRRKDNAKLGKHMYAALIVNTMTLILSVLSSIMVLGPLSGDLKYSLYQLARLIYVQELIERIESVIGFSLIVGFYFKASILLLILMKLLKELLKLDDERYLVLPVSFICFLLSVTTYTKEAELEELVNISWPLINNITYVLPVLLILVVAVIRSQFGKSKKQNV</sequence>
<accession>A0A3A6PMM9</accession>
<dbReference type="InterPro" id="IPR004761">
    <property type="entry name" value="Spore_GerAB"/>
</dbReference>
<evidence type="ECO:0000256" key="8">
    <source>
        <dbReference type="SAM" id="Phobius"/>
    </source>
</evidence>
<dbReference type="NCBIfam" id="TIGR00912">
    <property type="entry name" value="2A0309"/>
    <property type="match status" value="1"/>
</dbReference>
<feature type="transmembrane region" description="Helical" evidence="8">
    <location>
        <begin position="220"/>
        <end position="243"/>
    </location>
</feature>
<proteinExistence type="inferred from homology"/>
<dbReference type="EMBL" id="QXQB01000001">
    <property type="protein sequence ID" value="RJX40986.1"/>
    <property type="molecule type" value="Genomic_DNA"/>
</dbReference>
<feature type="transmembrane region" description="Helical" evidence="8">
    <location>
        <begin position="307"/>
        <end position="324"/>
    </location>
</feature>
<name>A0A3A6PMM9_9BACL</name>
<comment type="caution">
    <text evidence="9">The sequence shown here is derived from an EMBL/GenBank/DDBJ whole genome shotgun (WGS) entry which is preliminary data.</text>
</comment>
<evidence type="ECO:0000256" key="3">
    <source>
        <dbReference type="ARBA" id="ARBA00022448"/>
    </source>
</evidence>
<keyword evidence="6 8" id="KW-1133">Transmembrane helix</keyword>
<gene>
    <name evidence="9" type="ORF">D3P09_02920</name>
</gene>
<reference evidence="9 10" key="1">
    <citation type="submission" date="2018-09" db="EMBL/GenBank/DDBJ databases">
        <title>Paenibacillus aracenensis nov. sp. isolated from a cave in southern Spain.</title>
        <authorList>
            <person name="Jurado V."/>
            <person name="Gutierrez-Patricio S."/>
            <person name="Gonzalez-Pimentel J.L."/>
            <person name="Miller A.Z."/>
            <person name="Laiz L."/>
            <person name="Saiz-Jimenez C."/>
        </authorList>
    </citation>
    <scope>NUCLEOTIDE SEQUENCE [LARGE SCALE GENOMIC DNA]</scope>
    <source>
        <strain evidence="9 10">JCM 19203</strain>
    </source>
</reference>
<dbReference type="PANTHER" id="PTHR34975">
    <property type="entry name" value="SPORE GERMINATION PROTEIN A2"/>
    <property type="match status" value="1"/>
</dbReference>
<keyword evidence="5 8" id="KW-0812">Transmembrane</keyword>
<feature type="transmembrane region" description="Helical" evidence="8">
    <location>
        <begin position="272"/>
        <end position="295"/>
    </location>
</feature>
<feature type="transmembrane region" description="Helical" evidence="8">
    <location>
        <begin position="336"/>
        <end position="359"/>
    </location>
</feature>
<evidence type="ECO:0000256" key="1">
    <source>
        <dbReference type="ARBA" id="ARBA00004141"/>
    </source>
</evidence>
<evidence type="ECO:0000256" key="7">
    <source>
        <dbReference type="ARBA" id="ARBA00023136"/>
    </source>
</evidence>
<dbReference type="AlphaFoldDB" id="A0A3A6PMM9"/>
<evidence type="ECO:0000256" key="5">
    <source>
        <dbReference type="ARBA" id="ARBA00022692"/>
    </source>
</evidence>
<keyword evidence="10" id="KW-1185">Reference proteome</keyword>
<dbReference type="PANTHER" id="PTHR34975:SF2">
    <property type="entry name" value="SPORE GERMINATION PROTEIN A2"/>
    <property type="match status" value="1"/>
</dbReference>
<evidence type="ECO:0000313" key="9">
    <source>
        <dbReference type="EMBL" id="RJX40986.1"/>
    </source>
</evidence>
<feature type="transmembrane region" description="Helical" evidence="8">
    <location>
        <begin position="12"/>
        <end position="32"/>
    </location>
</feature>
<dbReference type="OrthoDB" id="2663541at2"/>
<evidence type="ECO:0000256" key="4">
    <source>
        <dbReference type="ARBA" id="ARBA00022544"/>
    </source>
</evidence>
<dbReference type="Proteomes" id="UP000267798">
    <property type="component" value="Unassembled WGS sequence"/>
</dbReference>
<dbReference type="Pfam" id="PF03845">
    <property type="entry name" value="Spore_permease"/>
    <property type="match status" value="1"/>
</dbReference>
<evidence type="ECO:0000313" key="10">
    <source>
        <dbReference type="Proteomes" id="UP000267798"/>
    </source>
</evidence>
<keyword evidence="7 8" id="KW-0472">Membrane</keyword>
<keyword evidence="3" id="KW-0813">Transport</keyword>
<feature type="transmembrane region" description="Helical" evidence="8">
    <location>
        <begin position="120"/>
        <end position="138"/>
    </location>
</feature>
<dbReference type="RefSeq" id="WP_120107053.1">
    <property type="nucleotide sequence ID" value="NZ_QXQB01000001.1"/>
</dbReference>
<evidence type="ECO:0000256" key="6">
    <source>
        <dbReference type="ARBA" id="ARBA00022989"/>
    </source>
</evidence>
<protein>
    <submittedName>
        <fullName evidence="9">Spore gernimation protein</fullName>
    </submittedName>
</protein>
<comment type="subcellular location">
    <subcellularLocation>
        <location evidence="1">Membrane</location>
        <topology evidence="1">Multi-pass membrane protein</topology>
    </subcellularLocation>
</comment>
<feature type="transmembrane region" description="Helical" evidence="8">
    <location>
        <begin position="38"/>
        <end position="61"/>
    </location>
</feature>
<feature type="transmembrane region" description="Helical" evidence="8">
    <location>
        <begin position="145"/>
        <end position="168"/>
    </location>
</feature>
<feature type="transmembrane region" description="Helical" evidence="8">
    <location>
        <begin position="188"/>
        <end position="208"/>
    </location>
</feature>
<dbReference type="GO" id="GO:0009847">
    <property type="term" value="P:spore germination"/>
    <property type="evidence" value="ECO:0007669"/>
    <property type="project" value="InterPro"/>
</dbReference>
<dbReference type="GO" id="GO:0016020">
    <property type="term" value="C:membrane"/>
    <property type="evidence" value="ECO:0007669"/>
    <property type="project" value="UniProtKB-SubCell"/>
</dbReference>
<keyword evidence="4" id="KW-0309">Germination</keyword>
<evidence type="ECO:0000256" key="2">
    <source>
        <dbReference type="ARBA" id="ARBA00007998"/>
    </source>
</evidence>
<comment type="similarity">
    <text evidence="2">Belongs to the amino acid-polyamine-organocation (APC) superfamily. Spore germination protein (SGP) (TC 2.A.3.9) family.</text>
</comment>
<organism evidence="9 10">
    <name type="scientific">Paenibacillus pinisoli</name>
    <dbReference type="NCBI Taxonomy" id="1276110"/>
    <lineage>
        <taxon>Bacteria</taxon>
        <taxon>Bacillati</taxon>
        <taxon>Bacillota</taxon>
        <taxon>Bacilli</taxon>
        <taxon>Bacillales</taxon>
        <taxon>Paenibacillaceae</taxon>
        <taxon>Paenibacillus</taxon>
    </lineage>
</organism>